<comment type="similarity">
    <text evidence="1 7">Belongs to the class-II aminoacyl-tRNA synthetase family.</text>
</comment>
<dbReference type="NCBIfam" id="TIGR00442">
    <property type="entry name" value="hisS"/>
    <property type="match status" value="1"/>
</dbReference>
<keyword evidence="5 7" id="KW-0030">Aminoacyl-tRNA synthetase</keyword>
<name>A0A2G9XD17_UNCKA</name>
<dbReference type="InterPro" id="IPR036621">
    <property type="entry name" value="Anticodon-bd_dom_sf"/>
</dbReference>
<evidence type="ECO:0000313" key="10">
    <source>
        <dbReference type="EMBL" id="PIP04862.1"/>
    </source>
</evidence>
<evidence type="ECO:0000256" key="6">
    <source>
        <dbReference type="ARBA" id="ARBA00047639"/>
    </source>
</evidence>
<evidence type="ECO:0000259" key="9">
    <source>
        <dbReference type="PROSITE" id="PS50862"/>
    </source>
</evidence>
<dbReference type="InterPro" id="IPR015807">
    <property type="entry name" value="His-tRNA-ligase"/>
</dbReference>
<evidence type="ECO:0000256" key="3">
    <source>
        <dbReference type="ARBA" id="ARBA00022840"/>
    </source>
</evidence>
<dbReference type="SUPFAM" id="SSF52954">
    <property type="entry name" value="Class II aaRS ABD-related"/>
    <property type="match status" value="1"/>
</dbReference>
<dbReference type="InterPro" id="IPR041715">
    <property type="entry name" value="HisRS-like_core"/>
</dbReference>
<evidence type="ECO:0000256" key="5">
    <source>
        <dbReference type="ARBA" id="ARBA00023146"/>
    </source>
</evidence>
<evidence type="ECO:0000256" key="1">
    <source>
        <dbReference type="ARBA" id="ARBA00008226"/>
    </source>
</evidence>
<dbReference type="GO" id="GO:0005737">
    <property type="term" value="C:cytoplasm"/>
    <property type="evidence" value="ECO:0007669"/>
    <property type="project" value="UniProtKB-SubCell"/>
</dbReference>
<protein>
    <recommendedName>
        <fullName evidence="7">Histidine--tRNA ligase</fullName>
        <ecNumber evidence="7">6.1.1.21</ecNumber>
    </recommendedName>
    <alternativeName>
        <fullName evidence="7">Histidyl-tRNA synthetase</fullName>
        <shortName evidence="7">HisRS</shortName>
    </alternativeName>
</protein>
<dbReference type="GO" id="GO:0005524">
    <property type="term" value="F:ATP binding"/>
    <property type="evidence" value="ECO:0007669"/>
    <property type="project" value="UniProtKB-UniRule"/>
</dbReference>
<dbReference type="InterPro" id="IPR004154">
    <property type="entry name" value="Anticodon-bd"/>
</dbReference>
<dbReference type="PANTHER" id="PTHR11476:SF7">
    <property type="entry name" value="HISTIDINE--TRNA LIGASE"/>
    <property type="match status" value="1"/>
</dbReference>
<keyword evidence="7 10" id="KW-0436">Ligase</keyword>
<dbReference type="EC" id="6.1.1.21" evidence="7"/>
<feature type="binding site" evidence="8">
    <location>
        <position position="110"/>
    </location>
    <ligand>
        <name>L-histidine</name>
        <dbReference type="ChEBI" id="CHEBI:57595"/>
    </ligand>
</feature>
<dbReference type="PANTHER" id="PTHR11476">
    <property type="entry name" value="HISTIDYL-TRNA SYNTHETASE"/>
    <property type="match status" value="1"/>
</dbReference>
<comment type="subcellular location">
    <subcellularLocation>
        <location evidence="7">Cytoplasm</location>
    </subcellularLocation>
</comment>
<feature type="domain" description="Aminoacyl-transfer RNA synthetases class-II family profile" evidence="9">
    <location>
        <begin position="23"/>
        <end position="318"/>
    </location>
</feature>
<keyword evidence="7" id="KW-0963">Cytoplasm</keyword>
<evidence type="ECO:0000256" key="8">
    <source>
        <dbReference type="PIRSR" id="PIRSR001549-1"/>
    </source>
</evidence>
<comment type="subunit">
    <text evidence="7">Homodimer.</text>
</comment>
<evidence type="ECO:0000256" key="4">
    <source>
        <dbReference type="ARBA" id="ARBA00022917"/>
    </source>
</evidence>
<dbReference type="Proteomes" id="UP000231388">
    <property type="component" value="Unassembled WGS sequence"/>
</dbReference>
<evidence type="ECO:0000256" key="7">
    <source>
        <dbReference type="HAMAP-Rule" id="MF_00127"/>
    </source>
</evidence>
<reference evidence="10 11" key="1">
    <citation type="submission" date="2017-09" db="EMBL/GenBank/DDBJ databases">
        <title>Depth-based differentiation of microbial function through sediment-hosted aquifers and enrichment of novel symbionts in the deep terrestrial subsurface.</title>
        <authorList>
            <person name="Probst A.J."/>
            <person name="Ladd B."/>
            <person name="Jarett J.K."/>
            <person name="Geller-Mcgrath D.E."/>
            <person name="Sieber C.M."/>
            <person name="Emerson J.B."/>
            <person name="Anantharaman K."/>
            <person name="Thomas B.C."/>
            <person name="Malmstrom R."/>
            <person name="Stieglmeier M."/>
            <person name="Klingl A."/>
            <person name="Woyke T."/>
            <person name="Ryan C.M."/>
            <person name="Banfield J.F."/>
        </authorList>
    </citation>
    <scope>NUCLEOTIDE SEQUENCE [LARGE SCALE GENOMIC DNA]</scope>
    <source>
        <strain evidence="10">CG23_combo_of_CG06-09_8_20_14_all_40_14</strain>
    </source>
</reference>
<dbReference type="InterPro" id="IPR045864">
    <property type="entry name" value="aa-tRNA-synth_II/BPL/LPL"/>
</dbReference>
<evidence type="ECO:0000256" key="2">
    <source>
        <dbReference type="ARBA" id="ARBA00022741"/>
    </source>
</evidence>
<dbReference type="PIRSF" id="PIRSF001549">
    <property type="entry name" value="His-tRNA_synth"/>
    <property type="match status" value="1"/>
</dbReference>
<dbReference type="GO" id="GO:0004821">
    <property type="term" value="F:histidine-tRNA ligase activity"/>
    <property type="evidence" value="ECO:0007669"/>
    <property type="project" value="UniProtKB-UniRule"/>
</dbReference>
<sequence length="405" mass="46413">MKKDKAQLLKGFRDFLPDNALKREWLKAKISATFQKWGYDPIETPTLEPLELFENQIGEDEKLFYKFQDLGKRKVVLRYDQTVPACRVVAQYYQQIPMPFRRYQIQTVFRAEKPQKGRYREFLQCDADIFGVKSPIADAEVIALSLDIYKDLGFKNAKVLINDRALLKDIPYKALASIDKFKKIGEAEVLEELQKKGFNSNDSKKYLAVVMGLEPNSTVQTILNYLYSYGFDKKQVCFDPTIIRSFSYSTGPIWEVVIEGFEVGSVLGGERYNNLVKSILGVEIPGTGFGLGFDRTLEAMEQFELIPDIKTSTKVLVTVFSKELFELSLKTVKILRERFINAELYSYEETKLDKQLKYADKKQIPYAVILGPVEAEKNVAVLKNLKTGKQRSSSLEKIAEELSQV</sequence>
<dbReference type="CDD" id="cd00773">
    <property type="entry name" value="HisRS-like_core"/>
    <property type="match status" value="1"/>
</dbReference>
<keyword evidence="2 7" id="KW-0547">Nucleotide-binding</keyword>
<dbReference type="Pfam" id="PF13393">
    <property type="entry name" value="tRNA-synt_His"/>
    <property type="match status" value="2"/>
</dbReference>
<feature type="binding site" evidence="8">
    <location>
        <begin position="80"/>
        <end position="82"/>
    </location>
    <ligand>
        <name>L-histidine</name>
        <dbReference type="ChEBI" id="CHEBI:57595"/>
    </ligand>
</feature>
<dbReference type="HAMAP" id="MF_00127">
    <property type="entry name" value="His_tRNA_synth"/>
    <property type="match status" value="1"/>
</dbReference>
<dbReference type="Pfam" id="PF03129">
    <property type="entry name" value="HGTP_anticodon"/>
    <property type="match status" value="1"/>
</dbReference>
<feature type="binding site" evidence="8">
    <location>
        <position position="124"/>
    </location>
    <ligand>
        <name>L-histidine</name>
        <dbReference type="ChEBI" id="CHEBI:57595"/>
    </ligand>
</feature>
<dbReference type="GO" id="GO:0006427">
    <property type="term" value="P:histidyl-tRNA aminoacylation"/>
    <property type="evidence" value="ECO:0007669"/>
    <property type="project" value="UniProtKB-UniRule"/>
</dbReference>
<dbReference type="AlphaFoldDB" id="A0A2G9XD17"/>
<comment type="caution">
    <text evidence="10">The sequence shown here is derived from an EMBL/GenBank/DDBJ whole genome shotgun (WGS) entry which is preliminary data.</text>
</comment>
<dbReference type="Gene3D" id="3.40.50.800">
    <property type="entry name" value="Anticodon-binding domain"/>
    <property type="match status" value="1"/>
</dbReference>
<organism evidence="10 11">
    <name type="scientific">candidate division WWE3 bacterium CG23_combo_of_CG06-09_8_20_14_all_40_14</name>
    <dbReference type="NCBI Taxonomy" id="1975095"/>
    <lineage>
        <taxon>Bacteria</taxon>
        <taxon>Katanobacteria</taxon>
    </lineage>
</organism>
<keyword evidence="4 7" id="KW-0648">Protein biosynthesis</keyword>
<accession>A0A2G9XD17</accession>
<gene>
    <name evidence="7 10" type="primary">hisS</name>
    <name evidence="10" type="ORF">COX53_00115</name>
</gene>
<keyword evidence="3 7" id="KW-0067">ATP-binding</keyword>
<proteinExistence type="inferred from homology"/>
<dbReference type="InterPro" id="IPR004516">
    <property type="entry name" value="HisRS/HisZ"/>
</dbReference>
<comment type="catalytic activity">
    <reaction evidence="6 7">
        <text>tRNA(His) + L-histidine + ATP = L-histidyl-tRNA(His) + AMP + diphosphate + H(+)</text>
        <dbReference type="Rhea" id="RHEA:17313"/>
        <dbReference type="Rhea" id="RHEA-COMP:9665"/>
        <dbReference type="Rhea" id="RHEA-COMP:9689"/>
        <dbReference type="ChEBI" id="CHEBI:15378"/>
        <dbReference type="ChEBI" id="CHEBI:30616"/>
        <dbReference type="ChEBI" id="CHEBI:33019"/>
        <dbReference type="ChEBI" id="CHEBI:57595"/>
        <dbReference type="ChEBI" id="CHEBI:78442"/>
        <dbReference type="ChEBI" id="CHEBI:78527"/>
        <dbReference type="ChEBI" id="CHEBI:456215"/>
        <dbReference type="EC" id="6.1.1.21"/>
    </reaction>
</comment>
<dbReference type="EMBL" id="PCQY01000002">
    <property type="protein sequence ID" value="PIP04862.1"/>
    <property type="molecule type" value="Genomic_DNA"/>
</dbReference>
<dbReference type="Gene3D" id="3.30.930.10">
    <property type="entry name" value="Bira Bifunctional Protein, Domain 2"/>
    <property type="match status" value="1"/>
</dbReference>
<dbReference type="PROSITE" id="PS50862">
    <property type="entry name" value="AA_TRNA_LIGASE_II"/>
    <property type="match status" value="1"/>
</dbReference>
<dbReference type="SUPFAM" id="SSF55681">
    <property type="entry name" value="Class II aaRS and biotin synthetases"/>
    <property type="match status" value="1"/>
</dbReference>
<evidence type="ECO:0000313" key="11">
    <source>
        <dbReference type="Proteomes" id="UP000231388"/>
    </source>
</evidence>
<dbReference type="InterPro" id="IPR006195">
    <property type="entry name" value="aa-tRNA-synth_II"/>
</dbReference>
<feature type="binding site" evidence="8">
    <location>
        <position position="244"/>
    </location>
    <ligand>
        <name>L-histidine</name>
        <dbReference type="ChEBI" id="CHEBI:57595"/>
    </ligand>
</feature>
<feature type="binding site" evidence="8">
    <location>
        <position position="128"/>
    </location>
    <ligand>
        <name>L-histidine</name>
        <dbReference type="ChEBI" id="CHEBI:57595"/>
    </ligand>
</feature>